<dbReference type="InterPro" id="IPR017871">
    <property type="entry name" value="ABC_transporter-like_CS"/>
</dbReference>
<proteinExistence type="inferred from homology"/>
<comment type="caution">
    <text evidence="10">The sequence shown here is derived from an EMBL/GenBank/DDBJ whole genome shotgun (WGS) entry which is preliminary data.</text>
</comment>
<organism evidence="10 11">
    <name type="scientific">Paenibacillus azoreducens</name>
    <dbReference type="NCBI Taxonomy" id="116718"/>
    <lineage>
        <taxon>Bacteria</taxon>
        <taxon>Bacillati</taxon>
        <taxon>Bacillota</taxon>
        <taxon>Bacilli</taxon>
        <taxon>Bacillales</taxon>
        <taxon>Paenibacillaceae</taxon>
        <taxon>Paenibacillus</taxon>
    </lineage>
</organism>
<gene>
    <name evidence="10" type="primary">ecfA2</name>
    <name evidence="10" type="ORF">J34TS1_48980</name>
</gene>
<keyword evidence="5" id="KW-0547">Nucleotide-binding</keyword>
<reference evidence="10 11" key="1">
    <citation type="submission" date="2021-03" db="EMBL/GenBank/DDBJ databases">
        <title>Antimicrobial resistance genes in bacteria isolated from Japanese honey, and their potential for conferring macrolide and lincosamide resistance in the American foulbrood pathogen Paenibacillus larvae.</title>
        <authorList>
            <person name="Okamoto M."/>
            <person name="Kumagai M."/>
            <person name="Kanamori H."/>
            <person name="Takamatsu D."/>
        </authorList>
    </citation>
    <scope>NUCLEOTIDE SEQUENCE [LARGE SCALE GENOMIC DNA]</scope>
    <source>
        <strain evidence="10 11">J34TS1</strain>
    </source>
</reference>
<evidence type="ECO:0000256" key="6">
    <source>
        <dbReference type="ARBA" id="ARBA00022840"/>
    </source>
</evidence>
<dbReference type="PANTHER" id="PTHR43553">
    <property type="entry name" value="HEAVY METAL TRANSPORTER"/>
    <property type="match status" value="1"/>
</dbReference>
<evidence type="ECO:0000313" key="11">
    <source>
        <dbReference type="Proteomes" id="UP000682811"/>
    </source>
</evidence>
<dbReference type="CDD" id="cd03225">
    <property type="entry name" value="ABC_cobalt_CbiO_domain1"/>
    <property type="match status" value="1"/>
</dbReference>
<dbReference type="Proteomes" id="UP000682811">
    <property type="component" value="Unassembled WGS sequence"/>
</dbReference>
<evidence type="ECO:0000256" key="1">
    <source>
        <dbReference type="ARBA" id="ARBA00004202"/>
    </source>
</evidence>
<dbReference type="InterPro" id="IPR027417">
    <property type="entry name" value="P-loop_NTPase"/>
</dbReference>
<dbReference type="GO" id="GO:0043190">
    <property type="term" value="C:ATP-binding cassette (ABC) transporter complex"/>
    <property type="evidence" value="ECO:0007669"/>
    <property type="project" value="TreeGrafter"/>
</dbReference>
<dbReference type="EMBL" id="BORT01000028">
    <property type="protein sequence ID" value="GIO50133.1"/>
    <property type="molecule type" value="Genomic_DNA"/>
</dbReference>
<comment type="subcellular location">
    <subcellularLocation>
        <location evidence="1">Cell membrane</location>
        <topology evidence="1">Peripheral membrane protein</topology>
    </subcellularLocation>
</comment>
<dbReference type="Gene3D" id="3.40.50.300">
    <property type="entry name" value="P-loop containing nucleotide triphosphate hydrolases"/>
    <property type="match status" value="1"/>
</dbReference>
<accession>A0A919YIS8</accession>
<name>A0A919YIS8_9BACL</name>
<protein>
    <submittedName>
        <fullName evidence="10">Energy-coupling factor transporter ATP-binding protein EcfA2</fullName>
    </submittedName>
</protein>
<evidence type="ECO:0000256" key="8">
    <source>
        <dbReference type="ARBA" id="ARBA00023136"/>
    </source>
</evidence>
<keyword evidence="6 10" id="KW-0067">ATP-binding</keyword>
<dbReference type="Pfam" id="PF00005">
    <property type="entry name" value="ABC_tran"/>
    <property type="match status" value="1"/>
</dbReference>
<dbReference type="PANTHER" id="PTHR43553:SF27">
    <property type="entry name" value="ENERGY-COUPLING FACTOR TRANSPORTER ATP-BINDING PROTEIN ECFA2"/>
    <property type="match status" value="1"/>
</dbReference>
<keyword evidence="11" id="KW-1185">Reference proteome</keyword>
<dbReference type="InterPro" id="IPR015856">
    <property type="entry name" value="ABC_transpr_CbiO/EcfA_su"/>
</dbReference>
<dbReference type="InterPro" id="IPR003593">
    <property type="entry name" value="AAA+_ATPase"/>
</dbReference>
<evidence type="ECO:0000256" key="7">
    <source>
        <dbReference type="ARBA" id="ARBA00022967"/>
    </source>
</evidence>
<evidence type="ECO:0000259" key="9">
    <source>
        <dbReference type="PROSITE" id="PS50893"/>
    </source>
</evidence>
<dbReference type="InterPro" id="IPR003439">
    <property type="entry name" value="ABC_transporter-like_ATP-bd"/>
</dbReference>
<evidence type="ECO:0000313" key="10">
    <source>
        <dbReference type="EMBL" id="GIO50133.1"/>
    </source>
</evidence>
<keyword evidence="7" id="KW-1278">Translocase</keyword>
<keyword evidence="8" id="KW-0472">Membrane</keyword>
<keyword evidence="3" id="KW-0813">Transport</keyword>
<dbReference type="SUPFAM" id="SSF52540">
    <property type="entry name" value="P-loop containing nucleoside triphosphate hydrolases"/>
    <property type="match status" value="1"/>
</dbReference>
<dbReference type="FunFam" id="3.40.50.300:FF:000224">
    <property type="entry name" value="Energy-coupling factor transporter ATP-binding protein EcfA"/>
    <property type="match status" value="1"/>
</dbReference>
<feature type="domain" description="ABC transporter" evidence="9">
    <location>
        <begin position="7"/>
        <end position="248"/>
    </location>
</feature>
<dbReference type="GO" id="GO:0042626">
    <property type="term" value="F:ATPase-coupled transmembrane transporter activity"/>
    <property type="evidence" value="ECO:0007669"/>
    <property type="project" value="TreeGrafter"/>
</dbReference>
<sequence>MDMAIILRQVSYMYDAKSLLKQTALEHVDLEFGQGVLTGIAGASGSGKSTLLQLLNGILLPTEGTVSVLDVTLAAGKKPPKLRSLRKRVGLVFQFPEQQLFAATLEEDLCFGPINFGVSPAEAASQARQAMQRMGLDESLLARHPLQLSGGQRRKAAIASVLAMDPDILVLDEPGATLDQESRAELTELLCKLCREEGKTVIIVTHRMDELLPYADRWVIMHEGQAAFSGTPRMLVDQAEKLAGCGLTIPQPIGYWLQLEKAFGLEGESPCFSPAALAARLARLIHAEKRKERVYA</sequence>
<evidence type="ECO:0000256" key="4">
    <source>
        <dbReference type="ARBA" id="ARBA00022475"/>
    </source>
</evidence>
<evidence type="ECO:0000256" key="2">
    <source>
        <dbReference type="ARBA" id="ARBA00005417"/>
    </source>
</evidence>
<dbReference type="GO" id="GO:0015087">
    <property type="term" value="F:cobalt ion transmembrane transporter activity"/>
    <property type="evidence" value="ECO:0007669"/>
    <property type="project" value="UniProtKB-ARBA"/>
</dbReference>
<dbReference type="PROSITE" id="PS50893">
    <property type="entry name" value="ABC_TRANSPORTER_2"/>
    <property type="match status" value="1"/>
</dbReference>
<dbReference type="AlphaFoldDB" id="A0A919YIS8"/>
<dbReference type="GO" id="GO:0005524">
    <property type="term" value="F:ATP binding"/>
    <property type="evidence" value="ECO:0007669"/>
    <property type="project" value="UniProtKB-KW"/>
</dbReference>
<dbReference type="PROSITE" id="PS00211">
    <property type="entry name" value="ABC_TRANSPORTER_1"/>
    <property type="match status" value="1"/>
</dbReference>
<evidence type="ECO:0000256" key="3">
    <source>
        <dbReference type="ARBA" id="ARBA00022448"/>
    </source>
</evidence>
<comment type="similarity">
    <text evidence="2">Belongs to the ABC transporter superfamily.</text>
</comment>
<keyword evidence="4" id="KW-1003">Cell membrane</keyword>
<dbReference type="InterPro" id="IPR050095">
    <property type="entry name" value="ECF_ABC_transporter_ATP-bd"/>
</dbReference>
<dbReference type="SMART" id="SM00382">
    <property type="entry name" value="AAA"/>
    <property type="match status" value="1"/>
</dbReference>
<evidence type="ECO:0000256" key="5">
    <source>
        <dbReference type="ARBA" id="ARBA00022741"/>
    </source>
</evidence>
<dbReference type="GO" id="GO:0016887">
    <property type="term" value="F:ATP hydrolysis activity"/>
    <property type="evidence" value="ECO:0007669"/>
    <property type="project" value="InterPro"/>
</dbReference>